<dbReference type="Proteomes" id="UP000248961">
    <property type="component" value="Unassembled WGS sequence"/>
</dbReference>
<dbReference type="AlphaFoldDB" id="A0A395HLT8"/>
<evidence type="ECO:0000313" key="2">
    <source>
        <dbReference type="Proteomes" id="UP000248961"/>
    </source>
</evidence>
<sequence length="466" mass="53397">MADYFTYVPGGPNWTSTQPMDIIVDEPYHCAMTEEKEQEIVEAENEKLDQLQAKFTRGFDPSTFGNEVISALPSLARSTFPGTYEHFLMLLFTTDDEMHDMQVQLEQWLLQRYGQVFDDGIPRIETNIADETYFAVEIETLRRLLEPLRGDCASPVYWHNARRASPTKARKQLEASIKVVNVFKKDLIAAIQFDPQERKIVNPLPISVERSAFVSLKQIRTDACKGTLYWDEYNQSSLVLTLFYHAYKGLVCRTNPTKARKWGWLPPETLEAPRPSSAQACLGDLAHWPLRQEGNNKYDLLIRTALWLALGRGLPAVHLFCDCARVFTSLMPPEHASPKGIVFLRRLTQLRLPVEAIRSNLKVPVPFQKRSLKSDNHEYFEDVWRSDQDLEKDLARNVTLYGMDTAKAVRQARPPPPRRSFKRQTQLIKDALTVEEDFTHVWPRKDAASKLSSLICSAGLTRSTRP</sequence>
<name>A0A395HLT8_ASPHC</name>
<proteinExistence type="predicted"/>
<gene>
    <name evidence="1" type="ORF">BO97DRAFT_461863</name>
</gene>
<reference evidence="1 2" key="1">
    <citation type="submission" date="2018-02" db="EMBL/GenBank/DDBJ databases">
        <title>The genomes of Aspergillus section Nigri reveals drivers in fungal speciation.</title>
        <authorList>
            <consortium name="DOE Joint Genome Institute"/>
            <person name="Vesth T.C."/>
            <person name="Nybo J."/>
            <person name="Theobald S."/>
            <person name="Brandl J."/>
            <person name="Frisvad J.C."/>
            <person name="Nielsen K.F."/>
            <person name="Lyhne E.K."/>
            <person name="Kogle M.E."/>
            <person name="Kuo A."/>
            <person name="Riley R."/>
            <person name="Clum A."/>
            <person name="Nolan M."/>
            <person name="Lipzen A."/>
            <person name="Salamov A."/>
            <person name="Henrissat B."/>
            <person name="Wiebenga A."/>
            <person name="De vries R.P."/>
            <person name="Grigoriev I.V."/>
            <person name="Mortensen U.H."/>
            <person name="Andersen M.R."/>
            <person name="Baker S.E."/>
        </authorList>
    </citation>
    <scope>NUCLEOTIDE SEQUENCE [LARGE SCALE GENOMIC DNA]</scope>
    <source>
        <strain evidence="1 2">CBS 101889</strain>
    </source>
</reference>
<dbReference type="VEuPathDB" id="FungiDB:BO97DRAFT_461863"/>
<dbReference type="EMBL" id="KZ824318">
    <property type="protein sequence ID" value="RAL08195.1"/>
    <property type="molecule type" value="Genomic_DNA"/>
</dbReference>
<evidence type="ECO:0000313" key="1">
    <source>
        <dbReference type="EMBL" id="RAL08195.1"/>
    </source>
</evidence>
<dbReference type="GeneID" id="37203674"/>
<keyword evidence="2" id="KW-1185">Reference proteome</keyword>
<dbReference type="RefSeq" id="XP_025547349.1">
    <property type="nucleotide sequence ID" value="XM_025699385.1"/>
</dbReference>
<organism evidence="1 2">
    <name type="scientific">Aspergillus homomorphus (strain CBS 101889)</name>
    <dbReference type="NCBI Taxonomy" id="1450537"/>
    <lineage>
        <taxon>Eukaryota</taxon>
        <taxon>Fungi</taxon>
        <taxon>Dikarya</taxon>
        <taxon>Ascomycota</taxon>
        <taxon>Pezizomycotina</taxon>
        <taxon>Eurotiomycetes</taxon>
        <taxon>Eurotiomycetidae</taxon>
        <taxon>Eurotiales</taxon>
        <taxon>Aspergillaceae</taxon>
        <taxon>Aspergillus</taxon>
        <taxon>Aspergillus subgen. Circumdati</taxon>
    </lineage>
</organism>
<protein>
    <submittedName>
        <fullName evidence="1">Uncharacterized protein</fullName>
    </submittedName>
</protein>
<accession>A0A395HLT8</accession>
<dbReference type="OrthoDB" id="4183264at2759"/>